<comment type="caution">
    <text evidence="11">The sequence shown here is derived from an EMBL/GenBank/DDBJ whole genome shotgun (WGS) entry which is preliminary data.</text>
</comment>
<keyword evidence="7" id="KW-0539">Nucleus</keyword>
<dbReference type="AlphaFoldDB" id="A0A9Q1BMG3"/>
<dbReference type="GO" id="GO:0042795">
    <property type="term" value="P:snRNA transcription by RNA polymerase II"/>
    <property type="evidence" value="ECO:0007669"/>
    <property type="project" value="TreeGrafter"/>
</dbReference>
<comment type="similarity">
    <text evidence="2">Belongs to the SNAPC3/SRD2 family.</text>
</comment>
<keyword evidence="12" id="KW-1185">Reference proteome</keyword>
<keyword evidence="6" id="KW-0804">Transcription</keyword>
<evidence type="ECO:0000256" key="4">
    <source>
        <dbReference type="ARBA" id="ARBA00023015"/>
    </source>
</evidence>
<dbReference type="GO" id="GO:0001046">
    <property type="term" value="F:core promoter sequence-specific DNA binding"/>
    <property type="evidence" value="ECO:0007669"/>
    <property type="project" value="TreeGrafter"/>
</dbReference>
<evidence type="ECO:0000256" key="6">
    <source>
        <dbReference type="ARBA" id="ARBA00023163"/>
    </source>
</evidence>
<dbReference type="Proteomes" id="UP001152320">
    <property type="component" value="Chromosome 14"/>
</dbReference>
<evidence type="ECO:0000256" key="2">
    <source>
        <dbReference type="ARBA" id="ARBA00010410"/>
    </source>
</evidence>
<comment type="function">
    <text evidence="8">Part of the SNAPc complex required for the transcription of both RNA polymerase II and III small-nuclear RNA genes. Binds to the proximal sequence element (PSE), a non-TATA-box basal promoter element common to these 2 types of genes. Recruits TBP and BRF2 to the U6 snRNA TATA box.</text>
</comment>
<keyword evidence="5" id="KW-0238">DNA-binding</keyword>
<keyword evidence="4" id="KW-0805">Transcription regulation</keyword>
<dbReference type="Pfam" id="PF12251">
    <property type="entry name" value="SNAPC3"/>
    <property type="match status" value="1"/>
</dbReference>
<reference evidence="11" key="1">
    <citation type="submission" date="2021-10" db="EMBL/GenBank/DDBJ databases">
        <title>Tropical sea cucumber genome reveals ecological adaptation and Cuvierian tubules defense mechanism.</title>
        <authorList>
            <person name="Chen T."/>
        </authorList>
    </citation>
    <scope>NUCLEOTIDE SEQUENCE</scope>
    <source>
        <strain evidence="11">Nanhai2018</strain>
        <tissue evidence="11">Muscle</tissue>
    </source>
</reference>
<evidence type="ECO:0000256" key="8">
    <source>
        <dbReference type="ARBA" id="ARBA00025193"/>
    </source>
</evidence>
<dbReference type="GO" id="GO:0003681">
    <property type="term" value="F:bent DNA binding"/>
    <property type="evidence" value="ECO:0007669"/>
    <property type="project" value="TreeGrafter"/>
</dbReference>
<accession>A0A9Q1BMG3</accession>
<name>A0A9Q1BMG3_HOLLE</name>
<comment type="subunit">
    <text evidence="9">Part of the SNAPc complex composed of 5 subunits: SNAPC1, SNAPC2, SNAPC3, SNAPC4 and SNAPC5. SNAPC3 interacts with SNAPC1.</text>
</comment>
<comment type="subcellular location">
    <subcellularLocation>
        <location evidence="1">Nucleus</location>
    </subcellularLocation>
</comment>
<evidence type="ECO:0000256" key="1">
    <source>
        <dbReference type="ARBA" id="ARBA00004123"/>
    </source>
</evidence>
<dbReference type="GO" id="GO:0019185">
    <property type="term" value="C:snRNA-activating protein complex"/>
    <property type="evidence" value="ECO:0007669"/>
    <property type="project" value="TreeGrafter"/>
</dbReference>
<dbReference type="InterPro" id="IPR022042">
    <property type="entry name" value="snRNA-activating_su3"/>
</dbReference>
<dbReference type="GO" id="GO:0000978">
    <property type="term" value="F:RNA polymerase II cis-regulatory region sequence-specific DNA binding"/>
    <property type="evidence" value="ECO:0007669"/>
    <property type="project" value="TreeGrafter"/>
</dbReference>
<dbReference type="PANTHER" id="PTHR13421">
    <property type="entry name" value="SNRNA-ACTIVATING PROTEIN COMPLEX SUBUNIT 3"/>
    <property type="match status" value="1"/>
</dbReference>
<proteinExistence type="inferred from homology"/>
<gene>
    <name evidence="11" type="ORF">HOLleu_28706</name>
</gene>
<evidence type="ECO:0000256" key="9">
    <source>
        <dbReference type="ARBA" id="ARBA00025958"/>
    </source>
</evidence>
<dbReference type="GO" id="GO:0001006">
    <property type="term" value="F:RNA polymerase III type 3 promoter sequence-specific DNA binding"/>
    <property type="evidence" value="ECO:0007669"/>
    <property type="project" value="TreeGrafter"/>
</dbReference>
<evidence type="ECO:0000256" key="5">
    <source>
        <dbReference type="ARBA" id="ARBA00023125"/>
    </source>
</evidence>
<evidence type="ECO:0000313" key="11">
    <source>
        <dbReference type="EMBL" id="KAJ8029335.1"/>
    </source>
</evidence>
<protein>
    <recommendedName>
        <fullName evidence="3">snRNA-activating protein complex subunit 3</fullName>
    </recommendedName>
    <alternativeName>
        <fullName evidence="10">Small nuclear RNA-activating complex polypeptide 3</fullName>
    </alternativeName>
</protein>
<dbReference type="PANTHER" id="PTHR13421:SF16">
    <property type="entry name" value="SNRNA-ACTIVATING PROTEIN COMPLEX SUBUNIT 3"/>
    <property type="match status" value="1"/>
</dbReference>
<dbReference type="EMBL" id="JAIZAY010000014">
    <property type="protein sequence ID" value="KAJ8029335.1"/>
    <property type="molecule type" value="Genomic_DNA"/>
</dbReference>
<evidence type="ECO:0000256" key="7">
    <source>
        <dbReference type="ARBA" id="ARBA00023242"/>
    </source>
</evidence>
<evidence type="ECO:0000256" key="3">
    <source>
        <dbReference type="ARBA" id="ARBA00013634"/>
    </source>
</evidence>
<organism evidence="11 12">
    <name type="scientific">Holothuria leucospilota</name>
    <name type="common">Black long sea cucumber</name>
    <name type="synonym">Mertensiothuria leucospilota</name>
    <dbReference type="NCBI Taxonomy" id="206669"/>
    <lineage>
        <taxon>Eukaryota</taxon>
        <taxon>Metazoa</taxon>
        <taxon>Echinodermata</taxon>
        <taxon>Eleutherozoa</taxon>
        <taxon>Echinozoa</taxon>
        <taxon>Holothuroidea</taxon>
        <taxon>Aspidochirotacea</taxon>
        <taxon>Aspidochirotida</taxon>
        <taxon>Holothuriidae</taxon>
        <taxon>Holothuria</taxon>
    </lineage>
</organism>
<dbReference type="GO" id="GO:0042796">
    <property type="term" value="P:snRNA transcription by RNA polymerase III"/>
    <property type="evidence" value="ECO:0007669"/>
    <property type="project" value="TreeGrafter"/>
</dbReference>
<dbReference type="GO" id="GO:0005634">
    <property type="term" value="C:nucleus"/>
    <property type="evidence" value="ECO:0007669"/>
    <property type="project" value="UniProtKB-SubCell"/>
</dbReference>
<sequence>MDGNSKVSELIDVGSFLSKWKEVLDEDDLGLEEKELDHSKVAKALKQSEEVVAELEEGCHEETLVCPAAVKIEDMEDFDFSSGPPEGGEQLETLKIRYEAHSQNAQNKFLRLPRYSRTSNGKDLFYDEGEVSETECLRKEPKVLLHVSVYRNYFDYKVEGHWDVHKERELLVLAENKLTEFKDSIICPSDMALVSSDISENPDVELKERGKDAFPSNYFYIEDVFYPDLRHPLSRDISIPVQEWMKSKRPGVQSTCKVQVMEGVTFNDLKIRLGTRYLYVHQGNCEHHIIFNDIRLMTGNDCKDLSMYPLLKNQVGRKRLLCMVCRILCSKWMTRNDSFSPMDPTFFCDSCFRMLHYDKDGNKLGSFEAYPYVDAAVFS</sequence>
<dbReference type="OrthoDB" id="46583at2759"/>
<evidence type="ECO:0000256" key="10">
    <source>
        <dbReference type="ARBA" id="ARBA00029606"/>
    </source>
</evidence>
<evidence type="ECO:0000313" key="12">
    <source>
        <dbReference type="Proteomes" id="UP001152320"/>
    </source>
</evidence>